<reference evidence="2" key="1">
    <citation type="submission" date="2019-10" db="EMBL/GenBank/DDBJ databases">
        <title>Conservation and host-specific expression of non-tandemly repeated heterogenous ribosome RNA gene in arbuscular mycorrhizal fungi.</title>
        <authorList>
            <person name="Maeda T."/>
            <person name="Kobayashi Y."/>
            <person name="Nakagawa T."/>
            <person name="Ezawa T."/>
            <person name="Yamaguchi K."/>
            <person name="Bino T."/>
            <person name="Nishimoto Y."/>
            <person name="Shigenobu S."/>
            <person name="Kawaguchi M."/>
        </authorList>
    </citation>
    <scope>NUCLEOTIDE SEQUENCE</scope>
    <source>
        <strain evidence="2">HR1</strain>
    </source>
</reference>
<dbReference type="EMBL" id="BLAL01000319">
    <property type="protein sequence ID" value="GET03024.1"/>
    <property type="molecule type" value="Genomic_DNA"/>
</dbReference>
<name>A0A8H3R4E9_9GLOM</name>
<sequence>MSYCKSVSHSHESNSPFECTFVTLLMINVGVLFWMISSGQPPFILLNPSEIFRKDNNRIDYHTRLRLPLKILTSGT</sequence>
<proteinExistence type="predicted"/>
<comment type="caution">
    <text evidence="2">The sequence shown here is derived from an EMBL/GenBank/DDBJ whole genome shotgun (WGS) entry which is preliminary data.</text>
</comment>
<dbReference type="AlphaFoldDB" id="A0A8H3R4E9"/>
<feature type="transmembrane region" description="Helical" evidence="1">
    <location>
        <begin position="20"/>
        <end position="37"/>
    </location>
</feature>
<keyword evidence="1" id="KW-0472">Membrane</keyword>
<evidence type="ECO:0000313" key="3">
    <source>
        <dbReference type="Proteomes" id="UP000615446"/>
    </source>
</evidence>
<organism evidence="2 3">
    <name type="scientific">Rhizophagus clarus</name>
    <dbReference type="NCBI Taxonomy" id="94130"/>
    <lineage>
        <taxon>Eukaryota</taxon>
        <taxon>Fungi</taxon>
        <taxon>Fungi incertae sedis</taxon>
        <taxon>Mucoromycota</taxon>
        <taxon>Glomeromycotina</taxon>
        <taxon>Glomeromycetes</taxon>
        <taxon>Glomerales</taxon>
        <taxon>Glomeraceae</taxon>
        <taxon>Rhizophagus</taxon>
    </lineage>
</organism>
<evidence type="ECO:0000313" key="2">
    <source>
        <dbReference type="EMBL" id="GET03024.1"/>
    </source>
</evidence>
<gene>
    <name evidence="2" type="ORF">RCL2_002937300</name>
</gene>
<evidence type="ECO:0000256" key="1">
    <source>
        <dbReference type="SAM" id="Phobius"/>
    </source>
</evidence>
<keyword evidence="1" id="KW-0812">Transmembrane</keyword>
<accession>A0A8H3R4E9</accession>
<keyword evidence="1" id="KW-1133">Transmembrane helix</keyword>
<dbReference type="Proteomes" id="UP000615446">
    <property type="component" value="Unassembled WGS sequence"/>
</dbReference>
<protein>
    <submittedName>
        <fullName evidence="2">Uncharacterized protein</fullName>
    </submittedName>
</protein>